<organism evidence="2 3">
    <name type="scientific">Actinocrispum wychmicini</name>
    <dbReference type="NCBI Taxonomy" id="1213861"/>
    <lineage>
        <taxon>Bacteria</taxon>
        <taxon>Bacillati</taxon>
        <taxon>Actinomycetota</taxon>
        <taxon>Actinomycetes</taxon>
        <taxon>Pseudonocardiales</taxon>
        <taxon>Pseudonocardiaceae</taxon>
        <taxon>Actinocrispum</taxon>
    </lineage>
</organism>
<protein>
    <recommendedName>
        <fullName evidence="4">PPE family protein</fullName>
    </recommendedName>
</protein>
<evidence type="ECO:0000313" key="3">
    <source>
        <dbReference type="Proteomes" id="UP000295680"/>
    </source>
</evidence>
<proteinExistence type="predicted"/>
<dbReference type="SUPFAM" id="SSF140459">
    <property type="entry name" value="PE/PPE dimer-like"/>
    <property type="match status" value="1"/>
</dbReference>
<accession>A0A4R2JRJ7</accession>
<dbReference type="InterPro" id="IPR038332">
    <property type="entry name" value="PPE_sf"/>
</dbReference>
<gene>
    <name evidence="2" type="ORF">EV192_104311</name>
</gene>
<dbReference type="Gene3D" id="1.20.1260.20">
    <property type="entry name" value="PPE superfamily"/>
    <property type="match status" value="1"/>
</dbReference>
<name>A0A4R2JRJ7_9PSEU</name>
<dbReference type="AlphaFoldDB" id="A0A4R2JRJ7"/>
<feature type="compositionally biased region" description="Basic and acidic residues" evidence="1">
    <location>
        <begin position="342"/>
        <end position="366"/>
    </location>
</feature>
<feature type="compositionally biased region" description="Acidic residues" evidence="1">
    <location>
        <begin position="376"/>
        <end position="385"/>
    </location>
</feature>
<reference evidence="2 3" key="1">
    <citation type="submission" date="2019-03" db="EMBL/GenBank/DDBJ databases">
        <title>Genomic Encyclopedia of Type Strains, Phase IV (KMG-IV): sequencing the most valuable type-strain genomes for metagenomic binning, comparative biology and taxonomic classification.</title>
        <authorList>
            <person name="Goeker M."/>
        </authorList>
    </citation>
    <scope>NUCLEOTIDE SEQUENCE [LARGE SCALE GENOMIC DNA]</scope>
    <source>
        <strain evidence="2 3">DSM 45934</strain>
    </source>
</reference>
<keyword evidence="3" id="KW-1185">Reference proteome</keyword>
<comment type="caution">
    <text evidence="2">The sequence shown here is derived from an EMBL/GenBank/DDBJ whole genome shotgun (WGS) entry which is preliminary data.</text>
</comment>
<sequence length="385" mass="39271">MSGPLAWSAPTVRTSICDVFETVEELTSAVTSVLGPAGPLAQLTQGLTDALDSVWAEFFGSPAPPGGMNWNAYSHEQLYRMLWQDADVADVSAVAAEWGRHSTALTGFADALRGQGSALRANWQGRASELAADRLAELSDRIWNVGARAGAVQKAANDAGDALALARNTMPPPPPDPMTLMSSAVGAGPMNPIEAVFVGGARLFTGDAVAGASKAEAVRVMQRYETSLTSSGHQVVPAQSDSTKSRTYEVDGLEGAGTTTAGFGGDVGAFAGRGAVGGTGGVPWSRLVGGGGAAGFGGLTGVGPTVLPGVLAAENTVLSELAAARGAAGPGGFMSPGMAGRAGDDERERRGNRLPTVDHRLFKPDQRGSVPVIGDLTDEERDGGR</sequence>
<dbReference type="Proteomes" id="UP000295680">
    <property type="component" value="Unassembled WGS sequence"/>
</dbReference>
<evidence type="ECO:0008006" key="4">
    <source>
        <dbReference type="Google" id="ProtNLM"/>
    </source>
</evidence>
<evidence type="ECO:0000313" key="2">
    <source>
        <dbReference type="EMBL" id="TCO59469.1"/>
    </source>
</evidence>
<feature type="region of interest" description="Disordered" evidence="1">
    <location>
        <begin position="327"/>
        <end position="385"/>
    </location>
</feature>
<dbReference type="EMBL" id="SLWS01000004">
    <property type="protein sequence ID" value="TCO59469.1"/>
    <property type="molecule type" value="Genomic_DNA"/>
</dbReference>
<evidence type="ECO:0000256" key="1">
    <source>
        <dbReference type="SAM" id="MobiDB-lite"/>
    </source>
</evidence>